<accession>A0A1W9HU13</accession>
<gene>
    <name evidence="7" type="ORF">A4S15_13155</name>
</gene>
<evidence type="ECO:0000256" key="3">
    <source>
        <dbReference type="ARBA" id="ARBA00022676"/>
    </source>
</evidence>
<dbReference type="EMBL" id="LWDL01000023">
    <property type="protein sequence ID" value="OQW50949.1"/>
    <property type="molecule type" value="Genomic_DNA"/>
</dbReference>
<dbReference type="STRING" id="1827387.A4S15_13155"/>
<dbReference type="RefSeq" id="WP_376801181.1">
    <property type="nucleotide sequence ID" value="NZ_DLRA01000028.1"/>
</dbReference>
<dbReference type="SUPFAM" id="SSF53448">
    <property type="entry name" value="Nucleotide-diphospho-sugar transferases"/>
    <property type="match status" value="1"/>
</dbReference>
<evidence type="ECO:0000256" key="5">
    <source>
        <dbReference type="ARBA" id="ARBA00023136"/>
    </source>
</evidence>
<evidence type="ECO:0000313" key="7">
    <source>
        <dbReference type="EMBL" id="OQW50949.1"/>
    </source>
</evidence>
<dbReference type="PANTHER" id="PTHR43646">
    <property type="entry name" value="GLYCOSYLTRANSFERASE"/>
    <property type="match status" value="1"/>
</dbReference>
<keyword evidence="4" id="KW-0808">Transferase</keyword>
<dbReference type="Pfam" id="PF00535">
    <property type="entry name" value="Glycos_transf_2"/>
    <property type="match status" value="1"/>
</dbReference>
<comment type="subcellular location">
    <subcellularLocation>
        <location evidence="1">Cell membrane</location>
    </subcellularLocation>
</comment>
<comment type="caution">
    <text evidence="7">The sequence shown here is derived from an EMBL/GenBank/DDBJ whole genome shotgun (WGS) entry which is preliminary data.</text>
</comment>
<dbReference type="Gene3D" id="3.90.550.10">
    <property type="entry name" value="Spore Coat Polysaccharide Biosynthesis Protein SpsA, Chain A"/>
    <property type="match status" value="1"/>
</dbReference>
<feature type="domain" description="Glycosyltransferase 2-like" evidence="6">
    <location>
        <begin position="4"/>
        <end position="113"/>
    </location>
</feature>
<dbReference type="AlphaFoldDB" id="A0A1W9HU13"/>
<dbReference type="GO" id="GO:0005886">
    <property type="term" value="C:plasma membrane"/>
    <property type="evidence" value="ECO:0007669"/>
    <property type="project" value="UniProtKB-SubCell"/>
</dbReference>
<dbReference type="GO" id="GO:0016757">
    <property type="term" value="F:glycosyltransferase activity"/>
    <property type="evidence" value="ECO:0007669"/>
    <property type="project" value="UniProtKB-KW"/>
</dbReference>
<protein>
    <recommendedName>
        <fullName evidence="6">Glycosyltransferase 2-like domain-containing protein</fullName>
    </recommendedName>
</protein>
<dbReference type="CDD" id="cd02522">
    <property type="entry name" value="GT_2_like_a"/>
    <property type="match status" value="1"/>
</dbReference>
<evidence type="ECO:0000256" key="1">
    <source>
        <dbReference type="ARBA" id="ARBA00004236"/>
    </source>
</evidence>
<dbReference type="InterPro" id="IPR026461">
    <property type="entry name" value="Trfase_2_rSAM/seldom_assoc"/>
</dbReference>
<name>A0A1W9HU13_9HYPH</name>
<proteinExistence type="predicted"/>
<evidence type="ECO:0000259" key="6">
    <source>
        <dbReference type="Pfam" id="PF00535"/>
    </source>
</evidence>
<keyword evidence="3" id="KW-0328">Glycosyltransferase</keyword>
<sequence length="224" mass="24438">MRISLIIPARNEAENLSSLLQTRALADFAEIIVVDNGSSDDTPHIVAASPGVVLARSAPGRGQAMNAGAAVSKGDVLFFLHADSRLPAQAQAAIRAALSDARVIAGCFRLAFDRSSATLSLSAWMTRFDTCVTTFGDQGYFIRRSAFERLGGFAAWPILEDVDMRQRLRGLGIFRKLDLAITTSARRFARHGPLRQQLRNCLILSLYGLGVSPHRLARLYRPQA</sequence>
<evidence type="ECO:0000256" key="2">
    <source>
        <dbReference type="ARBA" id="ARBA00022475"/>
    </source>
</evidence>
<dbReference type="PANTHER" id="PTHR43646:SF2">
    <property type="entry name" value="GLYCOSYLTRANSFERASE 2-LIKE DOMAIN-CONTAINING PROTEIN"/>
    <property type="match status" value="1"/>
</dbReference>
<evidence type="ECO:0000256" key="4">
    <source>
        <dbReference type="ARBA" id="ARBA00022679"/>
    </source>
</evidence>
<reference evidence="7 8" key="1">
    <citation type="journal article" date="2017" name="Water Res.">
        <title>Comammox in drinking water systems.</title>
        <authorList>
            <person name="Wang Y."/>
            <person name="Ma L."/>
            <person name="Mao Y."/>
            <person name="Jiang X."/>
            <person name="Xia Y."/>
            <person name="Yu K."/>
            <person name="Li B."/>
            <person name="Zhang T."/>
        </authorList>
    </citation>
    <scope>NUCLEOTIDE SEQUENCE [LARGE SCALE GENOMIC DNA]</scope>
    <source>
        <strain evidence="7">SG_bin8</strain>
    </source>
</reference>
<organism evidence="7 8">
    <name type="scientific">Candidatus Raskinella chloraquaticus</name>
    <dbReference type="NCBI Taxonomy" id="1951219"/>
    <lineage>
        <taxon>Bacteria</taxon>
        <taxon>Pseudomonadati</taxon>
        <taxon>Pseudomonadota</taxon>
        <taxon>Alphaproteobacteria</taxon>
        <taxon>Hyphomicrobiales</taxon>
        <taxon>Phreatobacteraceae</taxon>
        <taxon>Candidatus Raskinella</taxon>
    </lineage>
</organism>
<keyword evidence="2" id="KW-1003">Cell membrane</keyword>
<dbReference type="NCBIfam" id="TIGR04283">
    <property type="entry name" value="glyco_like_mftF"/>
    <property type="match status" value="1"/>
</dbReference>
<dbReference type="Proteomes" id="UP000192872">
    <property type="component" value="Unassembled WGS sequence"/>
</dbReference>
<dbReference type="InterPro" id="IPR029044">
    <property type="entry name" value="Nucleotide-diphossugar_trans"/>
</dbReference>
<evidence type="ECO:0000313" key="8">
    <source>
        <dbReference type="Proteomes" id="UP000192872"/>
    </source>
</evidence>
<keyword evidence="5" id="KW-0472">Membrane</keyword>
<dbReference type="InterPro" id="IPR001173">
    <property type="entry name" value="Glyco_trans_2-like"/>
</dbReference>